<comment type="caution">
    <text evidence="3">The sequence shown here is derived from an EMBL/GenBank/DDBJ whole genome shotgun (WGS) entry which is preliminary data.</text>
</comment>
<dbReference type="Gene3D" id="2.60.40.640">
    <property type="match status" value="2"/>
</dbReference>
<dbReference type="InterPro" id="IPR050357">
    <property type="entry name" value="Arrestin_domain-protein"/>
</dbReference>
<dbReference type="InterPro" id="IPR011021">
    <property type="entry name" value="Arrestin-like_N"/>
</dbReference>
<feature type="domain" description="Arrestin-like N-terminal" evidence="1">
    <location>
        <begin position="36"/>
        <end position="164"/>
    </location>
</feature>
<keyword evidence="4" id="KW-1185">Reference proteome</keyword>
<dbReference type="Pfam" id="PF02752">
    <property type="entry name" value="Arrestin_C"/>
    <property type="match status" value="1"/>
</dbReference>
<dbReference type="Proteomes" id="UP000738325">
    <property type="component" value="Unassembled WGS sequence"/>
</dbReference>
<feature type="domain" description="Arrestin C-terminal-like" evidence="2">
    <location>
        <begin position="190"/>
        <end position="322"/>
    </location>
</feature>
<dbReference type="InterPro" id="IPR011022">
    <property type="entry name" value="Arrestin_C-like"/>
</dbReference>
<evidence type="ECO:0008006" key="5">
    <source>
        <dbReference type="Google" id="ProtNLM"/>
    </source>
</evidence>
<evidence type="ECO:0000259" key="1">
    <source>
        <dbReference type="Pfam" id="PF00339"/>
    </source>
</evidence>
<dbReference type="OrthoDB" id="2333384at2759"/>
<dbReference type="EMBL" id="JAAAIP010000032">
    <property type="protein sequence ID" value="KAG0328563.1"/>
    <property type="molecule type" value="Genomic_DNA"/>
</dbReference>
<sequence length="345" mass="38475">MVSEKKQKNLELSIPTALKGPGDVPLYISTVDAPAVISGVVHFTCNYDCKGGDISIQYTAIAEAQWQTRRGTHILRHEGKKILADKTLQMTLPHPKEGVIQAGEYGYPFQFPIAERIMPSSFKAMPSSFKSTYAWVIYKIKVTLIRSFPSTNVTREQVIWVIHSVLPPPKPTLPDAPVLRTVFQGMLADTVPYVCVIPSDVVYMGQSVPITIKIMPSEFPVLVETAVIKMKEYTTLWVGGADKPDKKEILTIPLNDGWPFADSKGWQRTATVTIPEAPAITTTVNARMITKLYALKLIMQVKMGPKRDKKELRVDMPVFITGPRPPGDPYPSFDLDHYMASINFI</sequence>
<dbReference type="GO" id="GO:0015031">
    <property type="term" value="P:protein transport"/>
    <property type="evidence" value="ECO:0007669"/>
    <property type="project" value="TreeGrafter"/>
</dbReference>
<accession>A0A9P6UZT2</accession>
<organism evidence="3 4">
    <name type="scientific">Dissophora globulifera</name>
    <dbReference type="NCBI Taxonomy" id="979702"/>
    <lineage>
        <taxon>Eukaryota</taxon>
        <taxon>Fungi</taxon>
        <taxon>Fungi incertae sedis</taxon>
        <taxon>Mucoromycota</taxon>
        <taxon>Mortierellomycotina</taxon>
        <taxon>Mortierellomycetes</taxon>
        <taxon>Mortierellales</taxon>
        <taxon>Mortierellaceae</taxon>
        <taxon>Dissophora</taxon>
    </lineage>
</organism>
<name>A0A9P6UZT2_9FUNG</name>
<evidence type="ECO:0000313" key="3">
    <source>
        <dbReference type="EMBL" id="KAG0328563.1"/>
    </source>
</evidence>
<dbReference type="PANTHER" id="PTHR11188">
    <property type="entry name" value="ARRESTIN DOMAIN CONTAINING PROTEIN"/>
    <property type="match status" value="1"/>
</dbReference>
<gene>
    <name evidence="3" type="ORF">BGZ99_005042</name>
</gene>
<proteinExistence type="predicted"/>
<dbReference type="GO" id="GO:0005737">
    <property type="term" value="C:cytoplasm"/>
    <property type="evidence" value="ECO:0007669"/>
    <property type="project" value="TreeGrafter"/>
</dbReference>
<dbReference type="SUPFAM" id="SSF81296">
    <property type="entry name" value="E set domains"/>
    <property type="match status" value="1"/>
</dbReference>
<protein>
    <recommendedName>
        <fullName evidence="5">Arrestin C-terminal-like domain-containing protein</fullName>
    </recommendedName>
</protein>
<reference evidence="3" key="1">
    <citation type="journal article" date="2020" name="Fungal Divers.">
        <title>Resolving the Mortierellaceae phylogeny through synthesis of multi-gene phylogenetics and phylogenomics.</title>
        <authorList>
            <person name="Vandepol N."/>
            <person name="Liber J."/>
            <person name="Desiro A."/>
            <person name="Na H."/>
            <person name="Kennedy M."/>
            <person name="Barry K."/>
            <person name="Grigoriev I.V."/>
            <person name="Miller A.N."/>
            <person name="O'Donnell K."/>
            <person name="Stajich J.E."/>
            <person name="Bonito G."/>
        </authorList>
    </citation>
    <scope>NUCLEOTIDE SEQUENCE</scope>
    <source>
        <strain evidence="3">REB-010B</strain>
    </source>
</reference>
<dbReference type="PANTHER" id="PTHR11188:SF17">
    <property type="entry name" value="FI21816P1"/>
    <property type="match status" value="1"/>
</dbReference>
<evidence type="ECO:0000313" key="4">
    <source>
        <dbReference type="Proteomes" id="UP000738325"/>
    </source>
</evidence>
<dbReference type="AlphaFoldDB" id="A0A9P6UZT2"/>
<dbReference type="InterPro" id="IPR014756">
    <property type="entry name" value="Ig_E-set"/>
</dbReference>
<evidence type="ECO:0000259" key="2">
    <source>
        <dbReference type="Pfam" id="PF02752"/>
    </source>
</evidence>
<dbReference type="Pfam" id="PF00339">
    <property type="entry name" value="Arrestin_N"/>
    <property type="match status" value="1"/>
</dbReference>
<dbReference type="InterPro" id="IPR014752">
    <property type="entry name" value="Arrestin-like_C"/>
</dbReference>